<keyword evidence="2" id="KW-0813">Transport</keyword>
<sequence>MALARNLTTDRLDALRHKLLAMLATVEQAVDSCIEAYCQRDEARAWSVASHDHAINGMETCIDEMGMRLLAREGPLAQDLRTVLATMRIANDIERMADEAANIAERTMPLVALPPLPFDEDFKAFVPLVRNMVHQAVQCVVDMDADRGRRLAELDEGVDCGLRQLTLKVVQYMKSNPERVEAALSFLIICRRLERIGDLSTNIGESVFFAVRGVNAKHSHFEDEDQT</sequence>
<comment type="similarity">
    <text evidence="1 2">Belongs to the PhoU family.</text>
</comment>
<protein>
    <recommendedName>
        <fullName evidence="2">Phosphate-specific transport system accessory protein PhoU</fullName>
    </recommendedName>
</protein>
<dbReference type="EMBL" id="VRYY01000442">
    <property type="protein sequence ID" value="MBG3878009.1"/>
    <property type="molecule type" value="Genomic_DNA"/>
</dbReference>
<dbReference type="PANTHER" id="PTHR42930">
    <property type="entry name" value="PHOSPHATE-SPECIFIC TRANSPORT SYSTEM ACCESSORY PROTEIN PHOU"/>
    <property type="match status" value="1"/>
</dbReference>
<dbReference type="Pfam" id="PF01895">
    <property type="entry name" value="PhoU"/>
    <property type="match status" value="2"/>
</dbReference>
<evidence type="ECO:0000313" key="4">
    <source>
        <dbReference type="EMBL" id="MBG3878009.1"/>
    </source>
</evidence>
<feature type="domain" description="PhoU" evidence="3">
    <location>
        <begin position="20"/>
        <end position="107"/>
    </location>
</feature>
<dbReference type="RefSeq" id="WP_196610029.1">
    <property type="nucleotide sequence ID" value="NZ_VRYY01000442.1"/>
</dbReference>
<evidence type="ECO:0000313" key="5">
    <source>
        <dbReference type="Proteomes" id="UP001194469"/>
    </source>
</evidence>
<organism evidence="4 5">
    <name type="scientific">Nitratidesulfovibrio oxamicus</name>
    <dbReference type="NCBI Taxonomy" id="32016"/>
    <lineage>
        <taxon>Bacteria</taxon>
        <taxon>Pseudomonadati</taxon>
        <taxon>Thermodesulfobacteriota</taxon>
        <taxon>Desulfovibrionia</taxon>
        <taxon>Desulfovibrionales</taxon>
        <taxon>Desulfovibrionaceae</taxon>
        <taxon>Nitratidesulfovibrio</taxon>
    </lineage>
</organism>
<comment type="subunit">
    <text evidence="2">Homodimer.</text>
</comment>
<comment type="function">
    <text evidence="2">Plays a role in the regulation of phosphate uptake.</text>
</comment>
<gene>
    <name evidence="4" type="primary">phoU</name>
    <name evidence="4" type="ORF">FVW20_13575</name>
</gene>
<accession>A0ABS0J6K2</accession>
<dbReference type="InterPro" id="IPR028366">
    <property type="entry name" value="PhoU"/>
</dbReference>
<dbReference type="InterPro" id="IPR026022">
    <property type="entry name" value="PhoU_dom"/>
</dbReference>
<evidence type="ECO:0000256" key="1">
    <source>
        <dbReference type="ARBA" id="ARBA00008107"/>
    </source>
</evidence>
<keyword evidence="2" id="KW-0963">Cytoplasm</keyword>
<dbReference type="Proteomes" id="UP001194469">
    <property type="component" value="Unassembled WGS sequence"/>
</dbReference>
<dbReference type="PIRSF" id="PIRSF003107">
    <property type="entry name" value="PhoU"/>
    <property type="match status" value="1"/>
</dbReference>
<name>A0ABS0J6K2_9BACT</name>
<comment type="caution">
    <text evidence="4">The sequence shown here is derived from an EMBL/GenBank/DDBJ whole genome shotgun (WGS) entry which is preliminary data.</text>
</comment>
<keyword evidence="2" id="KW-0592">Phosphate transport</keyword>
<comment type="subcellular location">
    <subcellularLocation>
        <location evidence="2">Cytoplasm</location>
    </subcellularLocation>
</comment>
<evidence type="ECO:0000259" key="3">
    <source>
        <dbReference type="Pfam" id="PF01895"/>
    </source>
</evidence>
<reference evidence="4 5" key="1">
    <citation type="submission" date="2019-08" db="EMBL/GenBank/DDBJ databases">
        <authorList>
            <person name="Luo N."/>
        </authorList>
    </citation>
    <scope>NUCLEOTIDE SEQUENCE [LARGE SCALE GENOMIC DNA]</scope>
    <source>
        <strain evidence="4 5">NCIMB 9442</strain>
    </source>
</reference>
<dbReference type="PANTHER" id="PTHR42930:SF3">
    <property type="entry name" value="PHOSPHATE-SPECIFIC TRANSPORT SYSTEM ACCESSORY PROTEIN PHOU"/>
    <property type="match status" value="1"/>
</dbReference>
<evidence type="ECO:0000256" key="2">
    <source>
        <dbReference type="PIRNR" id="PIRNR003107"/>
    </source>
</evidence>
<feature type="domain" description="PhoU" evidence="3">
    <location>
        <begin position="128"/>
        <end position="207"/>
    </location>
</feature>
<keyword evidence="5" id="KW-1185">Reference proteome</keyword>
<proteinExistence type="inferred from homology"/>
<dbReference type="NCBIfam" id="TIGR02135">
    <property type="entry name" value="phoU_full"/>
    <property type="match status" value="1"/>
</dbReference>
<dbReference type="InterPro" id="IPR038078">
    <property type="entry name" value="PhoU-like_sf"/>
</dbReference>
<dbReference type="Gene3D" id="1.20.58.220">
    <property type="entry name" value="Phosphate transport system protein phou homolog 2, domain 2"/>
    <property type="match status" value="1"/>
</dbReference>
<dbReference type="SUPFAM" id="SSF109755">
    <property type="entry name" value="PhoU-like"/>
    <property type="match status" value="1"/>
</dbReference>